<accession>A0A1D2MKI9</accession>
<keyword evidence="2" id="KW-0472">Membrane</keyword>
<proteinExistence type="predicted"/>
<evidence type="ECO:0000313" key="4">
    <source>
        <dbReference type="Proteomes" id="UP000094527"/>
    </source>
</evidence>
<comment type="caution">
    <text evidence="3">The sequence shown here is derived from an EMBL/GenBank/DDBJ whole genome shotgun (WGS) entry which is preliminary data.</text>
</comment>
<dbReference type="STRING" id="48709.A0A1D2MKI9"/>
<organism evidence="3 4">
    <name type="scientific">Orchesella cincta</name>
    <name type="common">Springtail</name>
    <name type="synonym">Podura cincta</name>
    <dbReference type="NCBI Taxonomy" id="48709"/>
    <lineage>
        <taxon>Eukaryota</taxon>
        <taxon>Metazoa</taxon>
        <taxon>Ecdysozoa</taxon>
        <taxon>Arthropoda</taxon>
        <taxon>Hexapoda</taxon>
        <taxon>Collembola</taxon>
        <taxon>Entomobryomorpha</taxon>
        <taxon>Entomobryoidea</taxon>
        <taxon>Orchesellidae</taxon>
        <taxon>Orchesellinae</taxon>
        <taxon>Orchesella</taxon>
    </lineage>
</organism>
<protein>
    <submittedName>
        <fullName evidence="3">Uncharacterized protein</fullName>
    </submittedName>
</protein>
<evidence type="ECO:0000313" key="3">
    <source>
        <dbReference type="EMBL" id="ODM93549.1"/>
    </source>
</evidence>
<name>A0A1D2MKI9_ORCCI</name>
<feature type="transmembrane region" description="Helical" evidence="2">
    <location>
        <begin position="33"/>
        <end position="51"/>
    </location>
</feature>
<dbReference type="OMA" id="DMTPKYY"/>
<keyword evidence="4" id="KW-1185">Reference proteome</keyword>
<keyword evidence="2" id="KW-0812">Transmembrane</keyword>
<gene>
    <name evidence="3" type="ORF">Ocin01_13127</name>
</gene>
<feature type="region of interest" description="Disordered" evidence="1">
    <location>
        <begin position="75"/>
        <end position="100"/>
    </location>
</feature>
<dbReference type="EMBL" id="LJIJ01000956">
    <property type="protein sequence ID" value="ODM93549.1"/>
    <property type="molecule type" value="Genomic_DNA"/>
</dbReference>
<evidence type="ECO:0000256" key="2">
    <source>
        <dbReference type="SAM" id="Phobius"/>
    </source>
</evidence>
<keyword evidence="2" id="KW-1133">Transmembrane helix</keyword>
<evidence type="ECO:0000256" key="1">
    <source>
        <dbReference type="SAM" id="MobiDB-lite"/>
    </source>
</evidence>
<dbReference type="OrthoDB" id="6600151at2759"/>
<dbReference type="AlphaFoldDB" id="A0A1D2MKI9"/>
<sequence>MPIVIPRGLTFGQKVMHLWKQGWNEIPEVMGSAFYGFIGIGIGTYGTWRYYKEERYNHRYKTTFTIYRPDDERVSRIRRFEDSPQPTRTPGSLTSGSGSC</sequence>
<reference evidence="3 4" key="1">
    <citation type="journal article" date="2016" name="Genome Biol. Evol.">
        <title>Gene Family Evolution Reflects Adaptation to Soil Environmental Stressors in the Genome of the Collembolan Orchesella cincta.</title>
        <authorList>
            <person name="Faddeeva-Vakhrusheva A."/>
            <person name="Derks M.F."/>
            <person name="Anvar S.Y."/>
            <person name="Agamennone V."/>
            <person name="Suring W."/>
            <person name="Smit S."/>
            <person name="van Straalen N.M."/>
            <person name="Roelofs D."/>
        </authorList>
    </citation>
    <scope>NUCLEOTIDE SEQUENCE [LARGE SCALE GENOMIC DNA]</scope>
    <source>
        <tissue evidence="3">Mixed pool</tissue>
    </source>
</reference>
<feature type="compositionally biased region" description="Polar residues" evidence="1">
    <location>
        <begin position="84"/>
        <end position="100"/>
    </location>
</feature>
<dbReference type="Proteomes" id="UP000094527">
    <property type="component" value="Unassembled WGS sequence"/>
</dbReference>